<accession>A0A0C3RP07</accession>
<organism evidence="3 4">
    <name type="scientific">Phlebiopsis gigantea (strain 11061_1 CR5-6)</name>
    <name type="common">White-rot fungus</name>
    <name type="synonym">Peniophora gigantea</name>
    <dbReference type="NCBI Taxonomy" id="745531"/>
    <lineage>
        <taxon>Eukaryota</taxon>
        <taxon>Fungi</taxon>
        <taxon>Dikarya</taxon>
        <taxon>Basidiomycota</taxon>
        <taxon>Agaricomycotina</taxon>
        <taxon>Agaricomycetes</taxon>
        <taxon>Polyporales</taxon>
        <taxon>Phanerochaetaceae</taxon>
        <taxon>Phlebiopsis</taxon>
    </lineage>
</organism>
<feature type="compositionally biased region" description="Basic residues" evidence="1">
    <location>
        <begin position="25"/>
        <end position="36"/>
    </location>
</feature>
<dbReference type="Pfam" id="PF09994">
    <property type="entry name" value="T6SS_Tle1-like_cat"/>
    <property type="match status" value="1"/>
</dbReference>
<feature type="region of interest" description="Disordered" evidence="1">
    <location>
        <begin position="1"/>
        <end position="114"/>
    </location>
</feature>
<dbReference type="Proteomes" id="UP000053257">
    <property type="component" value="Unassembled WGS sequence"/>
</dbReference>
<feature type="compositionally biased region" description="Polar residues" evidence="1">
    <location>
        <begin position="43"/>
        <end position="53"/>
    </location>
</feature>
<protein>
    <recommendedName>
        <fullName evidence="2">T6SS Phospholipase effector Tle1-like catalytic domain-containing protein</fullName>
    </recommendedName>
</protein>
<feature type="domain" description="T6SS Phospholipase effector Tle1-like catalytic" evidence="2">
    <location>
        <begin position="138"/>
        <end position="343"/>
    </location>
</feature>
<feature type="region of interest" description="Disordered" evidence="1">
    <location>
        <begin position="275"/>
        <end position="316"/>
    </location>
</feature>
<dbReference type="PANTHER" id="PTHR33840">
    <property type="match status" value="1"/>
</dbReference>
<proteinExistence type="predicted"/>
<dbReference type="OrthoDB" id="3162439at2759"/>
<keyword evidence="4" id="KW-1185">Reference proteome</keyword>
<evidence type="ECO:0000313" key="4">
    <source>
        <dbReference type="Proteomes" id="UP000053257"/>
    </source>
</evidence>
<evidence type="ECO:0000259" key="2">
    <source>
        <dbReference type="Pfam" id="PF09994"/>
    </source>
</evidence>
<dbReference type="STRING" id="745531.A0A0C3RP07"/>
<sequence>MRNRSDALAVGQGAHEGPRPPLWRRILRRLHPRRSRASPIELNPTTVQGSGSAHSPVPPLSSVDLGTPPGPQMTAAPDPSSPSTSAPSAASPPIDPALAAAPGSSSTPVAEPTATGDSTFNCFCDVDPLSSEQDEPRRNLVVCIDGTANQFGLKNTNVVELYSRLEKSDKQLTYYDSGIGTFVEDPNFFTRVKQKLEHGIDMAIAIHLKDITLGAYQWLSENYQRGDRIYLFGFSRGAYQVRIIAGMIETVGLLHKGNNKQIPFAYQLYAANTTRQENARQEQQGSSGTKRPPASGRTTRRNGGTGTDSTPDPKDPKYTAELCKQFKQTLCYKGVKVHFVGVW</sequence>
<dbReference type="PANTHER" id="PTHR33840:SF2">
    <property type="entry name" value="TLE1 PHOSPHOLIPASE DOMAIN-CONTAINING PROTEIN"/>
    <property type="match status" value="1"/>
</dbReference>
<dbReference type="InterPro" id="IPR018712">
    <property type="entry name" value="Tle1-like_cat"/>
</dbReference>
<feature type="compositionally biased region" description="Polar residues" evidence="1">
    <location>
        <begin position="275"/>
        <end position="289"/>
    </location>
</feature>
<dbReference type="AlphaFoldDB" id="A0A0C3RP07"/>
<name>A0A0C3RP07_PHLG1</name>
<gene>
    <name evidence="3" type="ORF">PHLGIDRAFT_123673</name>
</gene>
<reference evidence="3 4" key="1">
    <citation type="journal article" date="2014" name="PLoS Genet.">
        <title>Analysis of the Phlebiopsis gigantea genome, transcriptome and secretome provides insight into its pioneer colonization strategies of wood.</title>
        <authorList>
            <person name="Hori C."/>
            <person name="Ishida T."/>
            <person name="Igarashi K."/>
            <person name="Samejima M."/>
            <person name="Suzuki H."/>
            <person name="Master E."/>
            <person name="Ferreira P."/>
            <person name="Ruiz-Duenas F.J."/>
            <person name="Held B."/>
            <person name="Canessa P."/>
            <person name="Larrondo L.F."/>
            <person name="Schmoll M."/>
            <person name="Druzhinina I.S."/>
            <person name="Kubicek C.P."/>
            <person name="Gaskell J.A."/>
            <person name="Kersten P."/>
            <person name="St John F."/>
            <person name="Glasner J."/>
            <person name="Sabat G."/>
            <person name="Splinter BonDurant S."/>
            <person name="Syed K."/>
            <person name="Yadav J."/>
            <person name="Mgbeahuruike A.C."/>
            <person name="Kovalchuk A."/>
            <person name="Asiegbu F.O."/>
            <person name="Lackner G."/>
            <person name="Hoffmeister D."/>
            <person name="Rencoret J."/>
            <person name="Gutierrez A."/>
            <person name="Sun H."/>
            <person name="Lindquist E."/>
            <person name="Barry K."/>
            <person name="Riley R."/>
            <person name="Grigoriev I.V."/>
            <person name="Henrissat B."/>
            <person name="Kues U."/>
            <person name="Berka R.M."/>
            <person name="Martinez A.T."/>
            <person name="Covert S.F."/>
            <person name="Blanchette R.A."/>
            <person name="Cullen D."/>
        </authorList>
    </citation>
    <scope>NUCLEOTIDE SEQUENCE [LARGE SCALE GENOMIC DNA]</scope>
    <source>
        <strain evidence="3 4">11061_1 CR5-6</strain>
    </source>
</reference>
<feature type="compositionally biased region" description="Low complexity" evidence="1">
    <location>
        <begin position="75"/>
        <end position="102"/>
    </location>
</feature>
<evidence type="ECO:0000313" key="3">
    <source>
        <dbReference type="EMBL" id="KIP01096.1"/>
    </source>
</evidence>
<dbReference type="EMBL" id="KN840942">
    <property type="protein sequence ID" value="KIP01096.1"/>
    <property type="molecule type" value="Genomic_DNA"/>
</dbReference>
<dbReference type="HOGENOM" id="CLU_809201_0_0_1"/>
<evidence type="ECO:0000256" key="1">
    <source>
        <dbReference type="SAM" id="MobiDB-lite"/>
    </source>
</evidence>